<dbReference type="CDD" id="cd07067">
    <property type="entry name" value="HP_PGM_like"/>
    <property type="match status" value="1"/>
</dbReference>
<dbReference type="SMART" id="SM00855">
    <property type="entry name" value="PGAM"/>
    <property type="match status" value="1"/>
</dbReference>
<gene>
    <name evidence="1" type="ORF">ACFFH7_28115</name>
</gene>
<accession>A0ABV6MYL7</accession>
<protein>
    <submittedName>
        <fullName evidence="1">Histidine phosphatase family protein</fullName>
    </submittedName>
</protein>
<sequence length="181" mass="19440">MEIILVRHAESVYPVAGGPDEYHRPLTPIGHAQAAHLVSELAAFEPDRIVASPYLRAVQTVEPLAHSLGLAVDTDPSLREWDSGLEPTPDYARHYAASWADPSFARPGGESLHQLTERAVSVLHTFAGTVVIGSHGTFVARALAGFGIPVDWPFSNAMPMPAIYRITDTGITGPGLSPSRR</sequence>
<dbReference type="InterPro" id="IPR029033">
    <property type="entry name" value="His_PPase_superfam"/>
</dbReference>
<dbReference type="Gene3D" id="3.40.50.1240">
    <property type="entry name" value="Phosphoglycerate mutase-like"/>
    <property type="match status" value="1"/>
</dbReference>
<comment type="caution">
    <text evidence="1">The sequence shown here is derived from an EMBL/GenBank/DDBJ whole genome shotgun (WGS) entry which is preliminary data.</text>
</comment>
<dbReference type="RefSeq" id="WP_273934641.1">
    <property type="nucleotide sequence ID" value="NZ_CP097263.1"/>
</dbReference>
<dbReference type="PANTHER" id="PTHR48100">
    <property type="entry name" value="BROAD-SPECIFICITY PHOSPHATASE YOR283W-RELATED"/>
    <property type="match status" value="1"/>
</dbReference>
<dbReference type="InterPro" id="IPR013078">
    <property type="entry name" value="His_Pase_superF_clade-1"/>
</dbReference>
<dbReference type="EMBL" id="JBHLUD010000009">
    <property type="protein sequence ID" value="MFC0545406.1"/>
    <property type="molecule type" value="Genomic_DNA"/>
</dbReference>
<dbReference type="Pfam" id="PF00300">
    <property type="entry name" value="His_Phos_1"/>
    <property type="match status" value="1"/>
</dbReference>
<evidence type="ECO:0000313" key="1">
    <source>
        <dbReference type="EMBL" id="MFC0545406.1"/>
    </source>
</evidence>
<keyword evidence="2" id="KW-1185">Reference proteome</keyword>
<dbReference type="Proteomes" id="UP001589810">
    <property type="component" value="Unassembled WGS sequence"/>
</dbReference>
<proteinExistence type="predicted"/>
<dbReference type="PANTHER" id="PTHR48100:SF15">
    <property type="entry name" value="SEDOHEPTULOSE 1,7-BISPHOSPHATASE"/>
    <property type="match status" value="1"/>
</dbReference>
<dbReference type="InterPro" id="IPR050275">
    <property type="entry name" value="PGM_Phosphatase"/>
</dbReference>
<organism evidence="1 2">
    <name type="scientific">Kutzneria chonburiensis</name>
    <dbReference type="NCBI Taxonomy" id="1483604"/>
    <lineage>
        <taxon>Bacteria</taxon>
        <taxon>Bacillati</taxon>
        <taxon>Actinomycetota</taxon>
        <taxon>Actinomycetes</taxon>
        <taxon>Pseudonocardiales</taxon>
        <taxon>Pseudonocardiaceae</taxon>
        <taxon>Kutzneria</taxon>
    </lineage>
</organism>
<name>A0ABV6MYL7_9PSEU</name>
<reference evidence="1 2" key="1">
    <citation type="submission" date="2024-09" db="EMBL/GenBank/DDBJ databases">
        <authorList>
            <person name="Sun Q."/>
            <person name="Mori K."/>
        </authorList>
    </citation>
    <scope>NUCLEOTIDE SEQUENCE [LARGE SCALE GENOMIC DNA]</scope>
    <source>
        <strain evidence="1 2">TBRC 1432</strain>
    </source>
</reference>
<dbReference type="SUPFAM" id="SSF53254">
    <property type="entry name" value="Phosphoglycerate mutase-like"/>
    <property type="match status" value="1"/>
</dbReference>
<evidence type="ECO:0000313" key="2">
    <source>
        <dbReference type="Proteomes" id="UP001589810"/>
    </source>
</evidence>